<name>A0ABP9R0U5_9RHOO</name>
<evidence type="ECO:0000256" key="5">
    <source>
        <dbReference type="ARBA" id="ARBA00023065"/>
    </source>
</evidence>
<keyword evidence="7" id="KW-0998">Cell outer membrane</keyword>
<feature type="chain" id="PRO_5045946942" description="Porin" evidence="8">
    <location>
        <begin position="21"/>
        <end position="387"/>
    </location>
</feature>
<organism evidence="9 10">
    <name type="scientific">Viridibacterium curvum</name>
    <dbReference type="NCBI Taxonomy" id="1101404"/>
    <lineage>
        <taxon>Bacteria</taxon>
        <taxon>Pseudomonadati</taxon>
        <taxon>Pseudomonadota</taxon>
        <taxon>Betaproteobacteria</taxon>
        <taxon>Rhodocyclales</taxon>
        <taxon>Rhodocyclaceae</taxon>
        <taxon>Viridibacterium</taxon>
    </lineage>
</organism>
<dbReference type="PANTHER" id="PTHR34501:SF9">
    <property type="entry name" value="MAJOR OUTER MEMBRANE PROTEIN P.IA"/>
    <property type="match status" value="1"/>
</dbReference>
<evidence type="ECO:0000256" key="4">
    <source>
        <dbReference type="ARBA" id="ARBA00022729"/>
    </source>
</evidence>
<evidence type="ECO:0000313" key="10">
    <source>
        <dbReference type="Proteomes" id="UP001500547"/>
    </source>
</evidence>
<dbReference type="RefSeq" id="WP_345534163.1">
    <property type="nucleotide sequence ID" value="NZ_BAABLD010000015.1"/>
</dbReference>
<evidence type="ECO:0000313" key="9">
    <source>
        <dbReference type="EMBL" id="GAA5170075.1"/>
    </source>
</evidence>
<dbReference type="InterPro" id="IPR050298">
    <property type="entry name" value="Gram-neg_bact_OMP"/>
</dbReference>
<keyword evidence="4 8" id="KW-0732">Signal</keyword>
<dbReference type="EMBL" id="BAABLD010000015">
    <property type="protein sequence ID" value="GAA5170075.1"/>
    <property type="molecule type" value="Genomic_DNA"/>
</dbReference>
<feature type="signal peptide" evidence="8">
    <location>
        <begin position="1"/>
        <end position="20"/>
    </location>
</feature>
<comment type="caution">
    <text evidence="9">The sequence shown here is derived from an EMBL/GenBank/DDBJ whole genome shotgun (WGS) entry which is preliminary data.</text>
</comment>
<dbReference type="SUPFAM" id="SSF56935">
    <property type="entry name" value="Porins"/>
    <property type="match status" value="1"/>
</dbReference>
<dbReference type="PANTHER" id="PTHR34501">
    <property type="entry name" value="PROTEIN YDDL-RELATED"/>
    <property type="match status" value="1"/>
</dbReference>
<accession>A0ABP9R0U5</accession>
<evidence type="ECO:0000256" key="3">
    <source>
        <dbReference type="ARBA" id="ARBA00022692"/>
    </source>
</evidence>
<gene>
    <name evidence="9" type="ORF">GCM10025770_32520</name>
</gene>
<proteinExistence type="predicted"/>
<keyword evidence="1" id="KW-0813">Transport</keyword>
<dbReference type="Gene3D" id="2.40.160.10">
    <property type="entry name" value="Porin"/>
    <property type="match status" value="1"/>
</dbReference>
<evidence type="ECO:0000256" key="1">
    <source>
        <dbReference type="ARBA" id="ARBA00022448"/>
    </source>
</evidence>
<evidence type="ECO:0000256" key="8">
    <source>
        <dbReference type="SAM" id="SignalP"/>
    </source>
</evidence>
<keyword evidence="3" id="KW-0812">Transmembrane</keyword>
<keyword evidence="2" id="KW-0472">Membrane</keyword>
<keyword evidence="6" id="KW-0626">Porin</keyword>
<sequence length="387" mass="41378">MHKKLIAVAVAGLMSSGAFAQVTVGGKFDAGYQFRKTQNLDSGAGGATGGKTTETQTDGSAAATRVTVKATEDVNKFIKAGVDYDIRFTNGNVHEGKTGVASNDKKAMWVQFGPIVTQFGVADIMSNDYKLAEKPYAISPKDWDGVKWGVSQWHEDSLTNRNTSFWTDPKALSFGPVGFLIKGSFAGGDNRKAGDNNDGGSSSGTGKKSGDTYAFGVEYKFTDYVNGGVDGTHRRTADVSTTTSETGMIYHHYYINLKPVKGLKFAAQYNNYKGRVAGSLIPFQTKTTNFVVNYSIGDLGLGAGISHLHDLSASNGSRNSGKGLMLGVLYNLSKNTSLYLGYAKNDWERNVAGATGEKFVGTSANFAGNLGTKNDERITRIGILKDF</sequence>
<evidence type="ECO:0008006" key="11">
    <source>
        <dbReference type="Google" id="ProtNLM"/>
    </source>
</evidence>
<dbReference type="Proteomes" id="UP001500547">
    <property type="component" value="Unassembled WGS sequence"/>
</dbReference>
<evidence type="ECO:0000256" key="6">
    <source>
        <dbReference type="ARBA" id="ARBA00023114"/>
    </source>
</evidence>
<evidence type="ECO:0000256" key="7">
    <source>
        <dbReference type="ARBA" id="ARBA00023237"/>
    </source>
</evidence>
<dbReference type="InterPro" id="IPR023614">
    <property type="entry name" value="Porin_dom_sf"/>
</dbReference>
<keyword evidence="2" id="KW-1134">Transmembrane beta strand</keyword>
<keyword evidence="10" id="KW-1185">Reference proteome</keyword>
<protein>
    <recommendedName>
        <fullName evidence="11">Porin</fullName>
    </recommendedName>
</protein>
<evidence type="ECO:0000256" key="2">
    <source>
        <dbReference type="ARBA" id="ARBA00022452"/>
    </source>
</evidence>
<reference evidence="10" key="1">
    <citation type="journal article" date="2019" name="Int. J. Syst. Evol. Microbiol.">
        <title>The Global Catalogue of Microorganisms (GCM) 10K type strain sequencing project: providing services to taxonomists for standard genome sequencing and annotation.</title>
        <authorList>
            <consortium name="The Broad Institute Genomics Platform"/>
            <consortium name="The Broad Institute Genome Sequencing Center for Infectious Disease"/>
            <person name="Wu L."/>
            <person name="Ma J."/>
        </authorList>
    </citation>
    <scope>NUCLEOTIDE SEQUENCE [LARGE SCALE GENOMIC DNA]</scope>
    <source>
        <strain evidence="10">JCM 18715</strain>
    </source>
</reference>
<keyword evidence="5" id="KW-0406">Ion transport</keyword>